<dbReference type="OrthoDB" id="797523at2"/>
<dbReference type="RefSeq" id="WP_133234960.1">
    <property type="nucleotide sequence ID" value="NZ_SOZE01000031.1"/>
</dbReference>
<keyword evidence="3" id="KW-1185">Reference proteome</keyword>
<comment type="caution">
    <text evidence="2">The sequence shown here is derived from an EMBL/GenBank/DDBJ whole genome shotgun (WGS) entry which is preliminary data.</text>
</comment>
<dbReference type="EMBL" id="SOZE01000031">
    <property type="protein sequence ID" value="TFF34394.1"/>
    <property type="molecule type" value="Genomic_DNA"/>
</dbReference>
<feature type="transmembrane region" description="Helical" evidence="1">
    <location>
        <begin position="56"/>
        <end position="75"/>
    </location>
</feature>
<evidence type="ECO:0000313" key="2">
    <source>
        <dbReference type="EMBL" id="TFF34394.1"/>
    </source>
</evidence>
<sequence length="176" mass="20473">MQNIVDVLKEKYEYELERKRYYDDVISLPVSLIAFIVTGTYFIVAENSLPSWLCTIRPILVLLSTISTIVTMYFLSRVYFGLKRFYCSFPSSSDVLSDYGKIKELHSDEADEEKRKILIENEFTNCIIKWYTDANDENLAVNDLRAEAFHRAKLAILISYISSIIMFILYCIAKLT</sequence>
<reference evidence="2 3" key="1">
    <citation type="journal article" date="2017" name="Int. J. Syst. Evol. Microbiol.">
        <title>Mucilaginibacterpsychrotolerans sp. nov., isolated from peatlands.</title>
        <authorList>
            <person name="Deng Y."/>
            <person name="Shen L."/>
            <person name="Xu B."/>
            <person name="Liu Y."/>
            <person name="Gu Z."/>
            <person name="Liu H."/>
            <person name="Zhou Y."/>
        </authorList>
    </citation>
    <scope>NUCLEOTIDE SEQUENCE [LARGE SCALE GENOMIC DNA]</scope>
    <source>
        <strain evidence="2 3">NH7-4</strain>
    </source>
</reference>
<name>A0A4Y8S7N0_9SPHI</name>
<evidence type="ECO:0000256" key="1">
    <source>
        <dbReference type="SAM" id="Phobius"/>
    </source>
</evidence>
<keyword evidence="1" id="KW-0472">Membrane</keyword>
<dbReference type="AlphaFoldDB" id="A0A4Y8S7N0"/>
<gene>
    <name evidence="2" type="ORF">E2R66_22225</name>
</gene>
<dbReference type="Proteomes" id="UP000297540">
    <property type="component" value="Unassembled WGS sequence"/>
</dbReference>
<organism evidence="2 3">
    <name type="scientific">Mucilaginibacter psychrotolerans</name>
    <dbReference type="NCBI Taxonomy" id="1524096"/>
    <lineage>
        <taxon>Bacteria</taxon>
        <taxon>Pseudomonadati</taxon>
        <taxon>Bacteroidota</taxon>
        <taxon>Sphingobacteriia</taxon>
        <taxon>Sphingobacteriales</taxon>
        <taxon>Sphingobacteriaceae</taxon>
        <taxon>Mucilaginibacter</taxon>
    </lineage>
</organism>
<feature type="transmembrane region" description="Helical" evidence="1">
    <location>
        <begin position="154"/>
        <end position="175"/>
    </location>
</feature>
<accession>A0A4Y8S7N0</accession>
<protein>
    <submittedName>
        <fullName evidence="2">Uncharacterized protein</fullName>
    </submittedName>
</protein>
<proteinExistence type="predicted"/>
<evidence type="ECO:0000313" key="3">
    <source>
        <dbReference type="Proteomes" id="UP000297540"/>
    </source>
</evidence>
<keyword evidence="1" id="KW-0812">Transmembrane</keyword>
<keyword evidence="1" id="KW-1133">Transmembrane helix</keyword>
<feature type="transmembrane region" description="Helical" evidence="1">
    <location>
        <begin position="21"/>
        <end position="44"/>
    </location>
</feature>